<evidence type="ECO:0008006" key="3">
    <source>
        <dbReference type="Google" id="ProtNLM"/>
    </source>
</evidence>
<dbReference type="Proteomes" id="UP001139971">
    <property type="component" value="Unassembled WGS sequence"/>
</dbReference>
<organism evidence="1 2">
    <name type="scientific">Tahibacter soli</name>
    <dbReference type="NCBI Taxonomy" id="2983605"/>
    <lineage>
        <taxon>Bacteria</taxon>
        <taxon>Pseudomonadati</taxon>
        <taxon>Pseudomonadota</taxon>
        <taxon>Gammaproteobacteria</taxon>
        <taxon>Lysobacterales</taxon>
        <taxon>Rhodanobacteraceae</taxon>
        <taxon>Tahibacter</taxon>
    </lineage>
</organism>
<sequence length="239" mass="26482">MSRTFTVFAESDPLARSLLDELLRAKEDVEGYRRHMRELGSHLASVILSKLGNESAKNICVICSVEDADFLARGVVETLELSNLRATTRMMCLWNRRVRNDRVSISPVVRSYAEEFDRNDAVFIIVKSVISGACVVKTNLTKALTASEPKRVFVAAPVMLAGAEQRLAREFPDAVSAKFEFVHFATDTDKSPDGDEVLPGIGGSVYERLGLGDEAAKNGYVPEIVKERRRKAYPSLRTA</sequence>
<dbReference type="SUPFAM" id="SSF53271">
    <property type="entry name" value="PRTase-like"/>
    <property type="match status" value="1"/>
</dbReference>
<dbReference type="Gene3D" id="3.40.50.2020">
    <property type="match status" value="1"/>
</dbReference>
<protein>
    <recommendedName>
        <fullName evidence="3">Uracil phosphoribosyltransferase</fullName>
    </recommendedName>
</protein>
<name>A0A9X3YNG9_9GAMM</name>
<dbReference type="InterPro" id="IPR029057">
    <property type="entry name" value="PRTase-like"/>
</dbReference>
<dbReference type="EMBL" id="JAOVZO020000018">
    <property type="protein sequence ID" value="MDC8013936.1"/>
    <property type="molecule type" value="Genomic_DNA"/>
</dbReference>
<proteinExistence type="predicted"/>
<evidence type="ECO:0000313" key="1">
    <source>
        <dbReference type="EMBL" id="MDC8013936.1"/>
    </source>
</evidence>
<evidence type="ECO:0000313" key="2">
    <source>
        <dbReference type="Proteomes" id="UP001139971"/>
    </source>
</evidence>
<dbReference type="AlphaFoldDB" id="A0A9X3YNG9"/>
<dbReference type="RefSeq" id="WP_263541581.1">
    <property type="nucleotide sequence ID" value="NZ_JAOVZO020000018.1"/>
</dbReference>
<gene>
    <name evidence="1" type="ORF">OD750_015435</name>
</gene>
<comment type="caution">
    <text evidence="1">The sequence shown here is derived from an EMBL/GenBank/DDBJ whole genome shotgun (WGS) entry which is preliminary data.</text>
</comment>
<keyword evidence="2" id="KW-1185">Reference proteome</keyword>
<accession>A0A9X3YNG9</accession>
<reference evidence="1" key="1">
    <citation type="submission" date="2023-02" db="EMBL/GenBank/DDBJ databases">
        <title>Tahibacter soli sp. nov. isolated from soil.</title>
        <authorList>
            <person name="Baek J.H."/>
            <person name="Lee J.K."/>
            <person name="Choi D.G."/>
            <person name="Jeon C.O."/>
        </authorList>
    </citation>
    <scope>NUCLEOTIDE SEQUENCE</scope>
    <source>
        <strain evidence="1">BL</strain>
    </source>
</reference>